<dbReference type="SUPFAM" id="SSF103473">
    <property type="entry name" value="MFS general substrate transporter"/>
    <property type="match status" value="1"/>
</dbReference>
<evidence type="ECO:0000313" key="5">
    <source>
        <dbReference type="Proteomes" id="UP000030653"/>
    </source>
</evidence>
<dbReference type="PANTHER" id="PTHR11360">
    <property type="entry name" value="MONOCARBOXYLATE TRANSPORTER"/>
    <property type="match status" value="1"/>
</dbReference>
<keyword evidence="5" id="KW-1185">Reference proteome</keyword>
<dbReference type="InterPro" id="IPR011701">
    <property type="entry name" value="MFS"/>
</dbReference>
<evidence type="ECO:0000256" key="1">
    <source>
        <dbReference type="ARBA" id="ARBA00004141"/>
    </source>
</evidence>
<evidence type="ECO:0000256" key="3">
    <source>
        <dbReference type="SAM" id="Phobius"/>
    </source>
</evidence>
<comment type="subcellular location">
    <subcellularLocation>
        <location evidence="1">Membrane</location>
        <topology evidence="1">Multi-pass membrane protein</topology>
    </subcellularLocation>
</comment>
<comment type="similarity">
    <text evidence="2">Belongs to the major facilitator superfamily. Monocarboxylate porter (TC 2.A.1.13) family.</text>
</comment>
<sequence length="213" mass="23112">MAEAVIAEAFAYELNEDDTIVEVVEPAPLGSLPNNTQATDVEEFKSETEPHPHIHIPDGGLPAWLTVVGAWFISAICYVYVNAYGVYQAYYVQTLLPSYSPSAISWIGSLPAYLLFAVGIITGPMFDRGYFRHLIIGGSILYIGCLFAQAEAKEDAYCQIFLSQGLGQGLAQGIIYLPSVAVMSHHFRRRRAFAMGLAVSGSSTGGILFPSTH</sequence>
<dbReference type="InterPro" id="IPR036259">
    <property type="entry name" value="MFS_trans_sf"/>
</dbReference>
<dbReference type="GO" id="GO:0022857">
    <property type="term" value="F:transmembrane transporter activity"/>
    <property type="evidence" value="ECO:0007669"/>
    <property type="project" value="InterPro"/>
</dbReference>
<reference evidence="4 5" key="1">
    <citation type="journal article" date="2012" name="Science">
        <title>The Paleozoic origin of enzymatic lignin decomposition reconstructed from 31 fungal genomes.</title>
        <authorList>
            <person name="Floudas D."/>
            <person name="Binder M."/>
            <person name="Riley R."/>
            <person name="Barry K."/>
            <person name="Blanchette R.A."/>
            <person name="Henrissat B."/>
            <person name="Martinez A.T."/>
            <person name="Otillar R."/>
            <person name="Spatafora J.W."/>
            <person name="Yadav J.S."/>
            <person name="Aerts A."/>
            <person name="Benoit I."/>
            <person name="Boyd A."/>
            <person name="Carlson A."/>
            <person name="Copeland A."/>
            <person name="Coutinho P.M."/>
            <person name="de Vries R.P."/>
            <person name="Ferreira P."/>
            <person name="Findley K."/>
            <person name="Foster B."/>
            <person name="Gaskell J."/>
            <person name="Glotzer D."/>
            <person name="Gorecki P."/>
            <person name="Heitman J."/>
            <person name="Hesse C."/>
            <person name="Hori C."/>
            <person name="Igarashi K."/>
            <person name="Jurgens J.A."/>
            <person name="Kallen N."/>
            <person name="Kersten P."/>
            <person name="Kohler A."/>
            <person name="Kuees U."/>
            <person name="Kumar T.K.A."/>
            <person name="Kuo A."/>
            <person name="LaButti K."/>
            <person name="Larrondo L.F."/>
            <person name="Lindquist E."/>
            <person name="Ling A."/>
            <person name="Lombard V."/>
            <person name="Lucas S."/>
            <person name="Lundell T."/>
            <person name="Martin R."/>
            <person name="McLaughlin D.J."/>
            <person name="Morgenstern I."/>
            <person name="Morin E."/>
            <person name="Murat C."/>
            <person name="Nagy L.G."/>
            <person name="Nolan M."/>
            <person name="Ohm R.A."/>
            <person name="Patyshakuliyeva A."/>
            <person name="Rokas A."/>
            <person name="Ruiz-Duenas F.J."/>
            <person name="Sabat G."/>
            <person name="Salamov A."/>
            <person name="Samejima M."/>
            <person name="Schmutz J."/>
            <person name="Slot J.C."/>
            <person name="St John F."/>
            <person name="Stenlid J."/>
            <person name="Sun H."/>
            <person name="Sun S."/>
            <person name="Syed K."/>
            <person name="Tsang A."/>
            <person name="Wiebenga A."/>
            <person name="Young D."/>
            <person name="Pisabarro A."/>
            <person name="Eastwood D.C."/>
            <person name="Martin F."/>
            <person name="Cullen D."/>
            <person name="Grigoriev I.V."/>
            <person name="Hibbett D.S."/>
        </authorList>
    </citation>
    <scope>NUCLEOTIDE SEQUENCE [LARGE SCALE GENOMIC DNA]</scope>
    <source>
        <strain evidence="4 5">DJM-731 SS1</strain>
    </source>
</reference>
<feature type="transmembrane region" description="Helical" evidence="3">
    <location>
        <begin position="61"/>
        <end position="83"/>
    </location>
</feature>
<proteinExistence type="inferred from homology"/>
<dbReference type="GO" id="GO:0016020">
    <property type="term" value="C:membrane"/>
    <property type="evidence" value="ECO:0007669"/>
    <property type="project" value="UniProtKB-SubCell"/>
</dbReference>
<dbReference type="RefSeq" id="XP_040627929.1">
    <property type="nucleotide sequence ID" value="XM_040775203.1"/>
</dbReference>
<evidence type="ECO:0000256" key="2">
    <source>
        <dbReference type="ARBA" id="ARBA00006727"/>
    </source>
</evidence>
<keyword evidence="3" id="KW-0472">Membrane</keyword>
<dbReference type="Gene3D" id="1.20.1250.20">
    <property type="entry name" value="MFS general substrate transporter like domains"/>
    <property type="match status" value="1"/>
</dbReference>
<dbReference type="Pfam" id="PF07690">
    <property type="entry name" value="MFS_1"/>
    <property type="match status" value="1"/>
</dbReference>
<name>M5G5D0_DACPD</name>
<gene>
    <name evidence="4" type="ORF">DACRYDRAFT_53801</name>
</gene>
<feature type="transmembrane region" description="Helical" evidence="3">
    <location>
        <begin position="170"/>
        <end position="187"/>
    </location>
</feature>
<dbReference type="PANTHER" id="PTHR11360:SF234">
    <property type="entry name" value="MFS-TYPE TRANSPORTER DBAD-RELATED"/>
    <property type="match status" value="1"/>
</dbReference>
<dbReference type="OrthoDB" id="6499973at2759"/>
<dbReference type="InterPro" id="IPR050327">
    <property type="entry name" value="Proton-linked_MCT"/>
</dbReference>
<feature type="transmembrane region" description="Helical" evidence="3">
    <location>
        <begin position="130"/>
        <end position="150"/>
    </location>
</feature>
<dbReference type="GeneID" id="63690265"/>
<accession>M5G5D0</accession>
<keyword evidence="3" id="KW-1133">Transmembrane helix</keyword>
<dbReference type="HOGENOM" id="CLU_1294367_0_0_1"/>
<dbReference type="Proteomes" id="UP000030653">
    <property type="component" value="Unassembled WGS sequence"/>
</dbReference>
<dbReference type="EMBL" id="JH795865">
    <property type="protein sequence ID" value="EJU01032.1"/>
    <property type="molecule type" value="Genomic_DNA"/>
</dbReference>
<protein>
    <submittedName>
        <fullName evidence="4">MFS general substrate transporter</fullName>
    </submittedName>
</protein>
<dbReference type="OMA" id="YYTFYYV"/>
<evidence type="ECO:0000313" key="4">
    <source>
        <dbReference type="EMBL" id="EJU01032.1"/>
    </source>
</evidence>
<keyword evidence="3" id="KW-0812">Transmembrane</keyword>
<dbReference type="AlphaFoldDB" id="M5G5D0"/>
<feature type="transmembrane region" description="Helical" evidence="3">
    <location>
        <begin position="103"/>
        <end position="123"/>
    </location>
</feature>
<organism evidence="4 5">
    <name type="scientific">Dacryopinax primogenitus (strain DJM 731)</name>
    <name type="common">Brown rot fungus</name>
    <dbReference type="NCBI Taxonomy" id="1858805"/>
    <lineage>
        <taxon>Eukaryota</taxon>
        <taxon>Fungi</taxon>
        <taxon>Dikarya</taxon>
        <taxon>Basidiomycota</taxon>
        <taxon>Agaricomycotina</taxon>
        <taxon>Dacrymycetes</taxon>
        <taxon>Dacrymycetales</taxon>
        <taxon>Dacrymycetaceae</taxon>
        <taxon>Dacryopinax</taxon>
    </lineage>
</organism>